<organism evidence="2 3">
    <name type="scientific">Staphylotrichum tortipilum</name>
    <dbReference type="NCBI Taxonomy" id="2831512"/>
    <lineage>
        <taxon>Eukaryota</taxon>
        <taxon>Fungi</taxon>
        <taxon>Dikarya</taxon>
        <taxon>Ascomycota</taxon>
        <taxon>Pezizomycotina</taxon>
        <taxon>Sordariomycetes</taxon>
        <taxon>Sordariomycetidae</taxon>
        <taxon>Sordariales</taxon>
        <taxon>Chaetomiaceae</taxon>
        <taxon>Staphylotrichum</taxon>
    </lineage>
</organism>
<gene>
    <name evidence="2" type="ORF">C8A05DRAFT_45385</name>
</gene>
<proteinExistence type="predicted"/>
<evidence type="ECO:0000313" key="3">
    <source>
        <dbReference type="Proteomes" id="UP001303889"/>
    </source>
</evidence>
<reference evidence="2" key="1">
    <citation type="journal article" date="2023" name="Mol. Phylogenet. Evol.">
        <title>Genome-scale phylogeny and comparative genomics of the fungal order Sordariales.</title>
        <authorList>
            <person name="Hensen N."/>
            <person name="Bonometti L."/>
            <person name="Westerberg I."/>
            <person name="Brannstrom I.O."/>
            <person name="Guillou S."/>
            <person name="Cros-Aarteil S."/>
            <person name="Calhoun S."/>
            <person name="Haridas S."/>
            <person name="Kuo A."/>
            <person name="Mondo S."/>
            <person name="Pangilinan J."/>
            <person name="Riley R."/>
            <person name="LaButti K."/>
            <person name="Andreopoulos B."/>
            <person name="Lipzen A."/>
            <person name="Chen C."/>
            <person name="Yan M."/>
            <person name="Daum C."/>
            <person name="Ng V."/>
            <person name="Clum A."/>
            <person name="Steindorff A."/>
            <person name="Ohm R.A."/>
            <person name="Martin F."/>
            <person name="Silar P."/>
            <person name="Natvig D.O."/>
            <person name="Lalanne C."/>
            <person name="Gautier V."/>
            <person name="Ament-Velasquez S.L."/>
            <person name="Kruys A."/>
            <person name="Hutchinson M.I."/>
            <person name="Powell A.J."/>
            <person name="Barry K."/>
            <person name="Miller A.N."/>
            <person name="Grigoriev I.V."/>
            <person name="Debuchy R."/>
            <person name="Gladieux P."/>
            <person name="Hiltunen Thoren M."/>
            <person name="Johannesson H."/>
        </authorList>
    </citation>
    <scope>NUCLEOTIDE SEQUENCE</scope>
    <source>
        <strain evidence="2">CBS 103.79</strain>
    </source>
</reference>
<dbReference type="AlphaFoldDB" id="A0AAN6MIQ2"/>
<accession>A0AAN6MIQ2</accession>
<reference evidence="2" key="2">
    <citation type="submission" date="2023-05" db="EMBL/GenBank/DDBJ databases">
        <authorList>
            <consortium name="Lawrence Berkeley National Laboratory"/>
            <person name="Steindorff A."/>
            <person name="Hensen N."/>
            <person name="Bonometti L."/>
            <person name="Westerberg I."/>
            <person name="Brannstrom I.O."/>
            <person name="Guillou S."/>
            <person name="Cros-Aarteil S."/>
            <person name="Calhoun S."/>
            <person name="Haridas S."/>
            <person name="Kuo A."/>
            <person name="Mondo S."/>
            <person name="Pangilinan J."/>
            <person name="Riley R."/>
            <person name="Labutti K."/>
            <person name="Andreopoulos B."/>
            <person name="Lipzen A."/>
            <person name="Chen C."/>
            <person name="Yanf M."/>
            <person name="Daum C."/>
            <person name="Ng V."/>
            <person name="Clum A."/>
            <person name="Ohm R."/>
            <person name="Martin F."/>
            <person name="Silar P."/>
            <person name="Natvig D."/>
            <person name="Lalanne C."/>
            <person name="Gautier V."/>
            <person name="Ament-Velasquez S.L."/>
            <person name="Kruys A."/>
            <person name="Hutchinson M.I."/>
            <person name="Powell A.J."/>
            <person name="Barry K."/>
            <person name="Miller A.N."/>
            <person name="Grigoriev I.V."/>
            <person name="Debuchy R."/>
            <person name="Gladieux P."/>
            <person name="Thoren M.H."/>
            <person name="Johannesson H."/>
        </authorList>
    </citation>
    <scope>NUCLEOTIDE SEQUENCE</scope>
    <source>
        <strain evidence="2">CBS 103.79</strain>
    </source>
</reference>
<feature type="compositionally biased region" description="Polar residues" evidence="1">
    <location>
        <begin position="111"/>
        <end position="121"/>
    </location>
</feature>
<feature type="region of interest" description="Disordered" evidence="1">
    <location>
        <begin position="1"/>
        <end position="87"/>
    </location>
</feature>
<feature type="compositionally biased region" description="Basic and acidic residues" evidence="1">
    <location>
        <begin position="248"/>
        <end position="259"/>
    </location>
</feature>
<feature type="compositionally biased region" description="Basic and acidic residues" evidence="1">
    <location>
        <begin position="329"/>
        <end position="341"/>
    </location>
</feature>
<evidence type="ECO:0000313" key="2">
    <source>
        <dbReference type="EMBL" id="KAK3900852.1"/>
    </source>
</evidence>
<evidence type="ECO:0000256" key="1">
    <source>
        <dbReference type="SAM" id="MobiDB-lite"/>
    </source>
</evidence>
<feature type="compositionally biased region" description="Basic and acidic residues" evidence="1">
    <location>
        <begin position="348"/>
        <end position="376"/>
    </location>
</feature>
<keyword evidence="3" id="KW-1185">Reference proteome</keyword>
<sequence length="403" mass="41613">MDTVQQFARRASKVLFGGDEAKSGEEPLSGHMGNVAAGEPYDAGNIGEPDKPAAPSTAMESQAGPTAANMGTQTTGSRSTTTTTATTATTIQETIGKAAMAAAAAMGITSAESTIPESEATTKPGITEDQSPPIEERHAIPRKVVSPMTTTSATSPTTTRSPMATTTTTSSPMTTKTSDTTTTSTSSMPIKAPANTPKSTPSQTTPSRTSTSTSPTKPTQAQPKSMLDDEADEDNIPEVKLTGPGPRPLEELAREHGGDAGDLNTPEQHTTRGDLSAAATGAGAGAGAGKNRRDSGKSLGGEAGTGEEYVKSSGLAADGGDFDAAKPGAGREADRLLEAKGVHRFVQHQHDTHDGGEVHEGHEHREHHEHHEAHEVHDALAREKVKLKDKIKAALHKGTPSST</sequence>
<feature type="compositionally biased region" description="Low complexity" evidence="1">
    <location>
        <begin position="71"/>
        <end position="87"/>
    </location>
</feature>
<name>A0AAN6MIQ2_9PEZI</name>
<protein>
    <submittedName>
        <fullName evidence="2">Uncharacterized protein</fullName>
    </submittedName>
</protein>
<feature type="region of interest" description="Disordered" evidence="1">
    <location>
        <begin position="111"/>
        <end position="376"/>
    </location>
</feature>
<feature type="compositionally biased region" description="Low complexity" evidence="1">
    <location>
        <begin position="196"/>
        <end position="224"/>
    </location>
</feature>
<dbReference type="EMBL" id="MU855631">
    <property type="protein sequence ID" value="KAK3900852.1"/>
    <property type="molecule type" value="Genomic_DNA"/>
</dbReference>
<comment type="caution">
    <text evidence="2">The sequence shown here is derived from an EMBL/GenBank/DDBJ whole genome shotgun (WGS) entry which is preliminary data.</text>
</comment>
<feature type="compositionally biased region" description="Low complexity" evidence="1">
    <location>
        <begin position="146"/>
        <end position="189"/>
    </location>
</feature>
<dbReference type="Proteomes" id="UP001303889">
    <property type="component" value="Unassembled WGS sequence"/>
</dbReference>